<dbReference type="InterPro" id="IPR002559">
    <property type="entry name" value="Transposase_11"/>
</dbReference>
<protein>
    <submittedName>
        <fullName evidence="3">Transposase DDE domain protein</fullName>
    </submittedName>
</protein>
<dbReference type="InterPro" id="IPR047952">
    <property type="entry name" value="Transpos_IS4"/>
</dbReference>
<organism evidence="3 4">
    <name type="scientific">Maioricimonas rarisocia</name>
    <dbReference type="NCBI Taxonomy" id="2528026"/>
    <lineage>
        <taxon>Bacteria</taxon>
        <taxon>Pseudomonadati</taxon>
        <taxon>Planctomycetota</taxon>
        <taxon>Planctomycetia</taxon>
        <taxon>Planctomycetales</taxon>
        <taxon>Planctomycetaceae</taxon>
        <taxon>Maioricimonas</taxon>
    </lineage>
</organism>
<evidence type="ECO:0000256" key="1">
    <source>
        <dbReference type="SAM" id="MobiDB-lite"/>
    </source>
</evidence>
<dbReference type="Proteomes" id="UP000320496">
    <property type="component" value="Chromosome"/>
</dbReference>
<reference evidence="3 4" key="1">
    <citation type="submission" date="2019-02" db="EMBL/GenBank/DDBJ databases">
        <title>Deep-cultivation of Planctomycetes and their phenomic and genomic characterization uncovers novel biology.</title>
        <authorList>
            <person name="Wiegand S."/>
            <person name="Jogler M."/>
            <person name="Boedeker C."/>
            <person name="Pinto D."/>
            <person name="Vollmers J."/>
            <person name="Rivas-Marin E."/>
            <person name="Kohn T."/>
            <person name="Peeters S.H."/>
            <person name="Heuer A."/>
            <person name="Rast P."/>
            <person name="Oberbeckmann S."/>
            <person name="Bunk B."/>
            <person name="Jeske O."/>
            <person name="Meyerdierks A."/>
            <person name="Storesund J.E."/>
            <person name="Kallscheuer N."/>
            <person name="Luecker S."/>
            <person name="Lage O.M."/>
            <person name="Pohl T."/>
            <person name="Merkel B.J."/>
            <person name="Hornburger P."/>
            <person name="Mueller R.-W."/>
            <person name="Bruemmer F."/>
            <person name="Labrenz M."/>
            <person name="Spormann A.M."/>
            <person name="Op den Camp H."/>
            <person name="Overmann J."/>
            <person name="Amann R."/>
            <person name="Jetten M.S.M."/>
            <person name="Mascher T."/>
            <person name="Medema M.H."/>
            <person name="Devos D.P."/>
            <person name="Kaster A.-K."/>
            <person name="Ovreas L."/>
            <person name="Rohde M."/>
            <person name="Galperin M.Y."/>
            <person name="Jogler C."/>
        </authorList>
    </citation>
    <scope>NUCLEOTIDE SEQUENCE [LARGE SCALE GENOMIC DNA]</scope>
    <source>
        <strain evidence="3 4">Mal4</strain>
    </source>
</reference>
<proteinExistence type="predicted"/>
<name>A0A517ZG62_9PLAN</name>
<dbReference type="NCBIfam" id="NF033592">
    <property type="entry name" value="transpos_IS4_1"/>
    <property type="match status" value="1"/>
</dbReference>
<accession>A0A517ZG62</accession>
<dbReference type="GO" id="GO:0003677">
    <property type="term" value="F:DNA binding"/>
    <property type="evidence" value="ECO:0007669"/>
    <property type="project" value="InterPro"/>
</dbReference>
<dbReference type="EMBL" id="CP036275">
    <property type="protein sequence ID" value="QDU41476.1"/>
    <property type="molecule type" value="Genomic_DNA"/>
</dbReference>
<dbReference type="GO" id="GO:0004803">
    <property type="term" value="F:transposase activity"/>
    <property type="evidence" value="ECO:0007669"/>
    <property type="project" value="InterPro"/>
</dbReference>
<dbReference type="OrthoDB" id="290144at2"/>
<sequence>MARKQGRNLAREQLKAEFEKWLPPHLFRGIKQHGNSRWKPRLLVIVDVIMFWVSGDTLDERFRSARHLVRFLWPKENIPGSYSGFVNASIRLWPELRDRLVERLRACEGDDAAVWRVKGWLVLAVDGSRFECPRSDRNEQGLGCAGREKTTPQLFHTLLQHVGTGLPWDFRVGPGTDSERHHLQEMLEELPVRTMLTADAGFISYDLCHTLMDSGHTFVLRVGGNKTFLTGLEADAPQDDRIVYFWPQAKRSRPPLKLRQIRFPSTGGLPVVLVTNVLDDAILSDETAKQLYESRWGIEVFFRHLKQTFDFGRMLSRTPETAMNEHCWKLISFWFLQRMAVAHQLTERMNPRRFSAATARREIRELLQLMQQNRRGPSVKRRFIRMKGDDYERSGPKTTGKYPRKKTERPPSPPTIQPAKPCQIRRARSLGIKTHLIS</sequence>
<feature type="domain" description="Transposase IS4-like" evidence="2">
    <location>
        <begin position="122"/>
        <end position="331"/>
    </location>
</feature>
<dbReference type="SUPFAM" id="SSF53098">
    <property type="entry name" value="Ribonuclease H-like"/>
    <property type="match status" value="1"/>
</dbReference>
<dbReference type="PANTHER" id="PTHR37529:SF1">
    <property type="entry name" value="TRANSPOSASE INSG FOR INSERTION SEQUENCE ELEMENT IS4-RELATED"/>
    <property type="match status" value="1"/>
</dbReference>
<keyword evidence="4" id="KW-1185">Reference proteome</keyword>
<gene>
    <name evidence="3" type="ORF">Mal4_58440</name>
</gene>
<dbReference type="GO" id="GO:0006313">
    <property type="term" value="P:DNA transposition"/>
    <property type="evidence" value="ECO:0007669"/>
    <property type="project" value="InterPro"/>
</dbReference>
<dbReference type="Pfam" id="PF01609">
    <property type="entry name" value="DDE_Tnp_1"/>
    <property type="match status" value="1"/>
</dbReference>
<feature type="region of interest" description="Disordered" evidence="1">
    <location>
        <begin position="384"/>
        <end position="425"/>
    </location>
</feature>
<dbReference type="PANTHER" id="PTHR37529">
    <property type="entry name" value="TRANSPOSASE INSG FOR INSERTION SEQUENCE ELEMENT IS4-RELATED"/>
    <property type="match status" value="1"/>
</dbReference>
<dbReference type="InterPro" id="IPR012337">
    <property type="entry name" value="RNaseH-like_sf"/>
</dbReference>
<evidence type="ECO:0000259" key="2">
    <source>
        <dbReference type="Pfam" id="PF01609"/>
    </source>
</evidence>
<evidence type="ECO:0000313" key="3">
    <source>
        <dbReference type="EMBL" id="QDU41476.1"/>
    </source>
</evidence>
<feature type="compositionally biased region" description="Basic and acidic residues" evidence="1">
    <location>
        <begin position="386"/>
        <end position="395"/>
    </location>
</feature>
<dbReference type="AlphaFoldDB" id="A0A517ZG62"/>
<evidence type="ECO:0000313" key="4">
    <source>
        <dbReference type="Proteomes" id="UP000320496"/>
    </source>
</evidence>
<dbReference type="KEGG" id="mri:Mal4_58440"/>
<dbReference type="RefSeq" id="WP_145372926.1">
    <property type="nucleotide sequence ID" value="NZ_CP036275.1"/>
</dbReference>